<dbReference type="Proteomes" id="UP000219612">
    <property type="component" value="Unassembled WGS sequence"/>
</dbReference>
<dbReference type="InterPro" id="IPR002656">
    <property type="entry name" value="Acyl_transf_3_dom"/>
</dbReference>
<feature type="transmembrane region" description="Helical" evidence="1">
    <location>
        <begin position="37"/>
        <end position="54"/>
    </location>
</feature>
<feature type="transmembrane region" description="Helical" evidence="1">
    <location>
        <begin position="75"/>
        <end position="94"/>
    </location>
</feature>
<feature type="transmembrane region" description="Helical" evidence="1">
    <location>
        <begin position="237"/>
        <end position="254"/>
    </location>
</feature>
<keyword evidence="3" id="KW-0012">Acyltransferase</keyword>
<feature type="domain" description="Acyltransferase 3" evidence="2">
    <location>
        <begin position="11"/>
        <end position="319"/>
    </location>
</feature>
<keyword evidence="4" id="KW-1185">Reference proteome</keyword>
<accession>A0A285JXI9</accession>
<evidence type="ECO:0000259" key="2">
    <source>
        <dbReference type="Pfam" id="PF01757"/>
    </source>
</evidence>
<feature type="transmembrane region" description="Helical" evidence="1">
    <location>
        <begin position="207"/>
        <end position="225"/>
    </location>
</feature>
<keyword evidence="1" id="KW-0472">Membrane</keyword>
<dbReference type="GO" id="GO:0016787">
    <property type="term" value="F:hydrolase activity"/>
    <property type="evidence" value="ECO:0007669"/>
    <property type="project" value="UniProtKB-KW"/>
</dbReference>
<protein>
    <submittedName>
        <fullName evidence="3">Peptidoglycan/LPS O-acetylase OafA/YrhL, contains acyltransferase and SGNH-hydrolase domains</fullName>
    </submittedName>
</protein>
<proteinExistence type="predicted"/>
<keyword evidence="3" id="KW-0378">Hydrolase</keyword>
<dbReference type="EMBL" id="OBDY01000027">
    <property type="protein sequence ID" value="SNY65052.1"/>
    <property type="molecule type" value="Genomic_DNA"/>
</dbReference>
<reference evidence="3 4" key="1">
    <citation type="submission" date="2017-09" db="EMBL/GenBank/DDBJ databases">
        <authorList>
            <person name="Ehlers B."/>
            <person name="Leendertz F.H."/>
        </authorList>
    </citation>
    <scope>NUCLEOTIDE SEQUENCE [LARGE SCALE GENOMIC DNA]</scope>
    <source>
        <strain evidence="3 4">CGMCC 4.6857</strain>
    </source>
</reference>
<feature type="transmembrane region" description="Helical" evidence="1">
    <location>
        <begin position="176"/>
        <end position="195"/>
    </location>
</feature>
<feature type="transmembrane region" description="Helical" evidence="1">
    <location>
        <begin position="311"/>
        <end position="331"/>
    </location>
</feature>
<name>A0A285JXI9_9ACTN</name>
<keyword evidence="1" id="KW-0812">Transmembrane</keyword>
<evidence type="ECO:0000256" key="1">
    <source>
        <dbReference type="SAM" id="Phobius"/>
    </source>
</evidence>
<feature type="transmembrane region" description="Helical" evidence="1">
    <location>
        <begin position="274"/>
        <end position="296"/>
    </location>
</feature>
<dbReference type="GO" id="GO:0016747">
    <property type="term" value="F:acyltransferase activity, transferring groups other than amino-acyl groups"/>
    <property type="evidence" value="ECO:0007669"/>
    <property type="project" value="InterPro"/>
</dbReference>
<sequence length="378" mass="42363">MAETRAPTRDRYFDTLRVLAIIRVSVYHMFPFAVLELVFPSMGVMFALAGSLMANSLARKPSWGKVIWGRVRRLLPAYWVLGLFVVPAMLLLGWDERPALWHLIAWVVPFVSPPSSEAGLQAQEVIWYLVTYLWLVALSPVMLWLYRRARLLTIVAPLALLLALTVWPTWPSNPNFQEVGTDLLMYAGCWILGFAHRDGTLRMVNGWLITALALVSVAGALVWAHRHAADGVLQDMPVAYGVYQIGFVLALLRWQPDMAWLTRRRGLDNWVTLINARAVTIYLWNNVAIALCFPIGDALNTWIFGETGEEISYSVIALALLINAVLFFGWVEDLAAKRPLRFLPWPHPAPVAAPPTTPIGRASVPAPARVPAYANHRI</sequence>
<evidence type="ECO:0000313" key="3">
    <source>
        <dbReference type="EMBL" id="SNY65052.1"/>
    </source>
</evidence>
<feature type="transmembrane region" description="Helical" evidence="1">
    <location>
        <begin position="151"/>
        <end position="170"/>
    </location>
</feature>
<evidence type="ECO:0000313" key="4">
    <source>
        <dbReference type="Proteomes" id="UP000219612"/>
    </source>
</evidence>
<feature type="transmembrane region" description="Helical" evidence="1">
    <location>
        <begin position="125"/>
        <end position="146"/>
    </location>
</feature>
<dbReference type="RefSeq" id="WP_179855540.1">
    <property type="nucleotide sequence ID" value="NZ_OBDY01000027.1"/>
</dbReference>
<dbReference type="AlphaFoldDB" id="A0A285JXI9"/>
<dbReference type="Pfam" id="PF01757">
    <property type="entry name" value="Acyl_transf_3"/>
    <property type="match status" value="1"/>
</dbReference>
<organism evidence="3 4">
    <name type="scientific">Paractinoplanes atraurantiacus</name>
    <dbReference type="NCBI Taxonomy" id="1036182"/>
    <lineage>
        <taxon>Bacteria</taxon>
        <taxon>Bacillati</taxon>
        <taxon>Actinomycetota</taxon>
        <taxon>Actinomycetes</taxon>
        <taxon>Micromonosporales</taxon>
        <taxon>Micromonosporaceae</taxon>
        <taxon>Paractinoplanes</taxon>
    </lineage>
</organism>
<keyword evidence="1" id="KW-1133">Transmembrane helix</keyword>
<gene>
    <name evidence="3" type="ORF">SAMN05421748_127121</name>
</gene>
<keyword evidence="3" id="KW-0808">Transferase</keyword>